<comment type="catalytic activity">
    <reaction evidence="10 11">
        <text>dTTP + alpha-D-glucose 1-phosphate + H(+) = dTDP-alpha-D-glucose + diphosphate</text>
        <dbReference type="Rhea" id="RHEA:15225"/>
        <dbReference type="ChEBI" id="CHEBI:15378"/>
        <dbReference type="ChEBI" id="CHEBI:33019"/>
        <dbReference type="ChEBI" id="CHEBI:37568"/>
        <dbReference type="ChEBI" id="CHEBI:57477"/>
        <dbReference type="ChEBI" id="CHEBI:58601"/>
        <dbReference type="EC" id="2.7.7.24"/>
    </reaction>
</comment>
<dbReference type="GO" id="GO:0046872">
    <property type="term" value="F:metal ion binding"/>
    <property type="evidence" value="ECO:0007669"/>
    <property type="project" value="UniProtKB-KW"/>
</dbReference>
<evidence type="ECO:0000256" key="4">
    <source>
        <dbReference type="ARBA" id="ARBA00010480"/>
    </source>
</evidence>
<evidence type="ECO:0000259" key="12">
    <source>
        <dbReference type="Pfam" id="PF00483"/>
    </source>
</evidence>
<evidence type="ECO:0000256" key="5">
    <source>
        <dbReference type="ARBA" id="ARBA00012461"/>
    </source>
</evidence>
<dbReference type="InterPro" id="IPR029044">
    <property type="entry name" value="Nucleotide-diphossugar_trans"/>
</dbReference>
<evidence type="ECO:0000256" key="8">
    <source>
        <dbReference type="ARBA" id="ARBA00022723"/>
    </source>
</evidence>
<keyword evidence="14" id="KW-1185">Reference proteome</keyword>
<evidence type="ECO:0000256" key="10">
    <source>
        <dbReference type="ARBA" id="ARBA00049336"/>
    </source>
</evidence>
<sequence>MGNKKYKGIVLAGGSGTRLHPITKAVSKQLLPIYDKPMIYYPLSVLMLADIQDILIISTPADLPHFKALFGDGSTFGLNIEYAEQPSPDGIAQAFIIAEDFIGADNVCLILGDNVFYGQHFSGKLLNATSKDTGATVFGYRVTDPGRFGVVEFDKEGNVLSIEEKPEKPKSNNAVTGLYFYDNRVINMAKSLTPSARNEVEITDISNMYLALGELYVERFGRGFAWFDTGTHYSLLKAAMFVQTIEHNQGLKVACLEEIAFSKGWITRGQLEDQACLLQKTEYGQYLYGLLREEF</sequence>
<dbReference type="FunFam" id="3.90.550.10:FF:000023">
    <property type="entry name" value="Glucose-1-phosphate thymidylyltransferase"/>
    <property type="match status" value="1"/>
</dbReference>
<gene>
    <name evidence="13" type="primary">rmlA</name>
    <name evidence="13" type="ORF">MORIYA_1212</name>
</gene>
<name>A0A330LLI6_9GAMM</name>
<accession>A0A330LLI6</accession>
<dbReference type="RefSeq" id="WP_112713433.1">
    <property type="nucleotide sequence ID" value="NZ_LS483250.1"/>
</dbReference>
<evidence type="ECO:0000256" key="3">
    <source>
        <dbReference type="ARBA" id="ARBA00005125"/>
    </source>
</evidence>
<comment type="similarity">
    <text evidence="4 11">Belongs to the glucose-1-phosphate thymidylyltransferase family.</text>
</comment>
<protein>
    <recommendedName>
        <fullName evidence="5 11">Glucose-1-phosphate thymidylyltransferase</fullName>
        <ecNumber evidence="5 11">2.7.7.24</ecNumber>
    </recommendedName>
</protein>
<comment type="cofactor">
    <cofactor evidence="1">
        <name>Mg(2+)</name>
        <dbReference type="ChEBI" id="CHEBI:18420"/>
    </cofactor>
</comment>
<dbReference type="Pfam" id="PF00483">
    <property type="entry name" value="NTP_transferase"/>
    <property type="match status" value="1"/>
</dbReference>
<keyword evidence="8 11" id="KW-0479">Metal-binding</keyword>
<feature type="domain" description="Nucleotidyl transferase" evidence="12">
    <location>
        <begin position="7"/>
        <end position="243"/>
    </location>
</feature>
<evidence type="ECO:0000256" key="2">
    <source>
        <dbReference type="ARBA" id="ARBA00004781"/>
    </source>
</evidence>
<dbReference type="CDD" id="cd02538">
    <property type="entry name" value="G1P_TT_short"/>
    <property type="match status" value="1"/>
</dbReference>
<evidence type="ECO:0000256" key="9">
    <source>
        <dbReference type="ARBA" id="ARBA00022842"/>
    </source>
</evidence>
<dbReference type="Proteomes" id="UP000250163">
    <property type="component" value="Chromosome MORIYA"/>
</dbReference>
<dbReference type="PANTHER" id="PTHR43532:SF1">
    <property type="entry name" value="GLUCOSE-1-PHOSPHATE THYMIDYLYLTRANSFERASE 1"/>
    <property type="match status" value="1"/>
</dbReference>
<proteinExistence type="inferred from homology"/>
<dbReference type="OrthoDB" id="9803871at2"/>
<dbReference type="InterPro" id="IPR005835">
    <property type="entry name" value="NTP_transferase_dom"/>
</dbReference>
<dbReference type="Gene3D" id="3.90.550.10">
    <property type="entry name" value="Spore Coat Polysaccharide Biosynthesis Protein SpsA, Chain A"/>
    <property type="match status" value="1"/>
</dbReference>
<reference evidence="14" key="1">
    <citation type="submission" date="2018-05" db="EMBL/GenBank/DDBJ databases">
        <authorList>
            <person name="Cea G.-C."/>
            <person name="William W."/>
        </authorList>
    </citation>
    <scope>NUCLEOTIDE SEQUENCE [LARGE SCALE GENOMIC DNA]</scope>
    <source>
        <strain evidence="14">DB21MT 5</strain>
    </source>
</reference>
<comment type="pathway">
    <text evidence="2">Carbohydrate biosynthesis; dTDP-L-rhamnose biosynthesis.</text>
</comment>
<dbReference type="EC" id="2.7.7.24" evidence="5 11"/>
<evidence type="ECO:0000256" key="6">
    <source>
        <dbReference type="ARBA" id="ARBA00022679"/>
    </source>
</evidence>
<dbReference type="KEGG" id="mya:MORIYA_1212"/>
<evidence type="ECO:0000256" key="11">
    <source>
        <dbReference type="RuleBase" id="RU003706"/>
    </source>
</evidence>
<evidence type="ECO:0000313" key="14">
    <source>
        <dbReference type="Proteomes" id="UP000250163"/>
    </source>
</evidence>
<dbReference type="NCBIfam" id="TIGR01207">
    <property type="entry name" value="rmlA"/>
    <property type="match status" value="1"/>
</dbReference>
<comment type="pathway">
    <text evidence="3">Bacterial outer membrane biogenesis; LPS O-antigen biosynthesis.</text>
</comment>
<evidence type="ECO:0000313" key="13">
    <source>
        <dbReference type="EMBL" id="SQD77690.1"/>
    </source>
</evidence>
<dbReference type="InterPro" id="IPR005907">
    <property type="entry name" value="G1P_thy_trans_s"/>
</dbReference>
<keyword evidence="9 11" id="KW-0460">Magnesium</keyword>
<dbReference type="SUPFAM" id="SSF53448">
    <property type="entry name" value="Nucleotide-diphospho-sugar transferases"/>
    <property type="match status" value="1"/>
</dbReference>
<comment type="function">
    <text evidence="11">Catalyzes the formation of dTDP-glucose, from dTTP and glucose 1-phosphate, as well as its pyrophosphorolysis.</text>
</comment>
<dbReference type="PANTHER" id="PTHR43532">
    <property type="entry name" value="GLUCOSE-1-PHOSPHATE THYMIDYLYLTRANSFERASE"/>
    <property type="match status" value="1"/>
</dbReference>
<keyword evidence="6 11" id="KW-0808">Transferase</keyword>
<keyword evidence="7 11" id="KW-0548">Nucleotidyltransferase</keyword>
<organism evidence="13 14">
    <name type="scientific">Moritella yayanosii</name>
    <dbReference type="NCBI Taxonomy" id="69539"/>
    <lineage>
        <taxon>Bacteria</taxon>
        <taxon>Pseudomonadati</taxon>
        <taxon>Pseudomonadota</taxon>
        <taxon>Gammaproteobacteria</taxon>
        <taxon>Alteromonadales</taxon>
        <taxon>Moritellaceae</taxon>
        <taxon>Moritella</taxon>
    </lineage>
</organism>
<dbReference type="AlphaFoldDB" id="A0A330LLI6"/>
<evidence type="ECO:0000256" key="7">
    <source>
        <dbReference type="ARBA" id="ARBA00022695"/>
    </source>
</evidence>
<dbReference type="GO" id="GO:0008879">
    <property type="term" value="F:glucose-1-phosphate thymidylyltransferase activity"/>
    <property type="evidence" value="ECO:0007669"/>
    <property type="project" value="UniProtKB-EC"/>
</dbReference>
<evidence type="ECO:0000256" key="1">
    <source>
        <dbReference type="ARBA" id="ARBA00001946"/>
    </source>
</evidence>
<dbReference type="EMBL" id="LS483250">
    <property type="protein sequence ID" value="SQD77690.1"/>
    <property type="molecule type" value="Genomic_DNA"/>
</dbReference>